<dbReference type="EMBL" id="LAZR01008885">
    <property type="protein sequence ID" value="KKM75983.1"/>
    <property type="molecule type" value="Genomic_DNA"/>
</dbReference>
<feature type="region of interest" description="Disordered" evidence="1">
    <location>
        <begin position="40"/>
        <end position="69"/>
    </location>
</feature>
<name>A0A0F9K1X3_9ZZZZ</name>
<organism evidence="2">
    <name type="scientific">marine sediment metagenome</name>
    <dbReference type="NCBI Taxonomy" id="412755"/>
    <lineage>
        <taxon>unclassified sequences</taxon>
        <taxon>metagenomes</taxon>
        <taxon>ecological metagenomes</taxon>
    </lineage>
</organism>
<proteinExistence type="predicted"/>
<accession>A0A0F9K1X3</accession>
<protein>
    <submittedName>
        <fullName evidence="2">Uncharacterized protein</fullName>
    </submittedName>
</protein>
<feature type="non-terminal residue" evidence="2">
    <location>
        <position position="1"/>
    </location>
</feature>
<reference evidence="2" key="1">
    <citation type="journal article" date="2015" name="Nature">
        <title>Complex archaea that bridge the gap between prokaryotes and eukaryotes.</title>
        <authorList>
            <person name="Spang A."/>
            <person name="Saw J.H."/>
            <person name="Jorgensen S.L."/>
            <person name="Zaremba-Niedzwiedzka K."/>
            <person name="Martijn J."/>
            <person name="Lind A.E."/>
            <person name="van Eijk R."/>
            <person name="Schleper C."/>
            <person name="Guy L."/>
            <person name="Ettema T.J."/>
        </authorList>
    </citation>
    <scope>NUCLEOTIDE SEQUENCE</scope>
</reference>
<gene>
    <name evidence="2" type="ORF">LCGC14_1384790</name>
</gene>
<comment type="caution">
    <text evidence="2">The sequence shown here is derived from an EMBL/GenBank/DDBJ whole genome shotgun (WGS) entry which is preliminary data.</text>
</comment>
<sequence length="102" mass="11409">QHEDEMDALLDFMKSKRMTDRRFGSKLDILHRAVNPAAAVSEAQRRMTEAGRSRTTTGQVARSAGPNVSERVMKAETEQEAWEIAQKESVAELARLGIRAPQ</sequence>
<feature type="compositionally biased region" description="Basic and acidic residues" evidence="1">
    <location>
        <begin position="43"/>
        <end position="52"/>
    </location>
</feature>
<evidence type="ECO:0000256" key="1">
    <source>
        <dbReference type="SAM" id="MobiDB-lite"/>
    </source>
</evidence>
<evidence type="ECO:0000313" key="2">
    <source>
        <dbReference type="EMBL" id="KKM75983.1"/>
    </source>
</evidence>
<dbReference type="AlphaFoldDB" id="A0A0F9K1X3"/>